<accession>M0AEM3</accession>
<dbReference type="EMBL" id="AOIO01000046">
    <property type="protein sequence ID" value="ELY97195.1"/>
    <property type="molecule type" value="Genomic_DNA"/>
</dbReference>
<dbReference type="Proteomes" id="UP000011554">
    <property type="component" value="Unassembled WGS sequence"/>
</dbReference>
<gene>
    <name evidence="2" type="ORF">C481_20546</name>
</gene>
<proteinExistence type="predicted"/>
<feature type="region of interest" description="Disordered" evidence="1">
    <location>
        <begin position="1"/>
        <end position="27"/>
    </location>
</feature>
<feature type="non-terminal residue" evidence="2">
    <location>
        <position position="27"/>
    </location>
</feature>
<sequence length="27" mass="3020">MYAPSTSDDAEGKYAVFVTNQDRVEPE</sequence>
<dbReference type="AlphaFoldDB" id="M0AEM3"/>
<keyword evidence="3" id="KW-1185">Reference proteome</keyword>
<reference evidence="2 3" key="1">
    <citation type="journal article" date="2014" name="PLoS Genet.">
        <title>Phylogenetically driven sequencing of extremely halophilic archaea reveals strategies for static and dynamic osmo-response.</title>
        <authorList>
            <person name="Becker E.A."/>
            <person name="Seitzer P.M."/>
            <person name="Tritt A."/>
            <person name="Larsen D."/>
            <person name="Krusor M."/>
            <person name="Yao A.I."/>
            <person name="Wu D."/>
            <person name="Madern D."/>
            <person name="Eisen J.A."/>
            <person name="Darling A.E."/>
            <person name="Facciotti M.T."/>
        </authorList>
    </citation>
    <scope>NUCLEOTIDE SEQUENCE [LARGE SCALE GENOMIC DNA]</scope>
    <source>
        <strain evidence="2 3">DSM 12278</strain>
    </source>
</reference>
<protein>
    <submittedName>
        <fullName evidence="2">Uncharacterized protein</fullName>
    </submittedName>
</protein>
<evidence type="ECO:0000313" key="2">
    <source>
        <dbReference type="EMBL" id="ELY97195.1"/>
    </source>
</evidence>
<organism evidence="2 3">
    <name type="scientific">Natrialba asiatica (strain ATCC 700177 / DSM 12278 / JCM 9576 / FERM P-10747 / NBRC 102637 / 172P1)</name>
    <dbReference type="NCBI Taxonomy" id="29540"/>
    <lineage>
        <taxon>Archaea</taxon>
        <taxon>Methanobacteriati</taxon>
        <taxon>Methanobacteriota</taxon>
        <taxon>Stenosarchaea group</taxon>
        <taxon>Halobacteria</taxon>
        <taxon>Halobacteriales</taxon>
        <taxon>Natrialbaceae</taxon>
        <taxon>Natrialba</taxon>
    </lineage>
</organism>
<name>M0AEM3_NATA1</name>
<evidence type="ECO:0000313" key="3">
    <source>
        <dbReference type="Proteomes" id="UP000011554"/>
    </source>
</evidence>
<evidence type="ECO:0000256" key="1">
    <source>
        <dbReference type="SAM" id="MobiDB-lite"/>
    </source>
</evidence>
<comment type="caution">
    <text evidence="2">The sequence shown here is derived from an EMBL/GenBank/DDBJ whole genome shotgun (WGS) entry which is preliminary data.</text>
</comment>